<name>A0AAE3ZB46_9ACTN</name>
<dbReference type="AlphaFoldDB" id="A0AAE3ZB46"/>
<gene>
    <name evidence="1" type="ORF">JOF55_000587</name>
</gene>
<protein>
    <submittedName>
        <fullName evidence="1">Uncharacterized protein</fullName>
    </submittedName>
</protein>
<evidence type="ECO:0000313" key="1">
    <source>
        <dbReference type="EMBL" id="MDR7300406.1"/>
    </source>
</evidence>
<evidence type="ECO:0000313" key="2">
    <source>
        <dbReference type="Proteomes" id="UP001180845"/>
    </source>
</evidence>
<dbReference type="EMBL" id="JAVDXW010000001">
    <property type="protein sequence ID" value="MDR7300406.1"/>
    <property type="molecule type" value="Genomic_DNA"/>
</dbReference>
<keyword evidence="2" id="KW-1185">Reference proteome</keyword>
<proteinExistence type="predicted"/>
<sequence length="81" mass="8608">MPTTPSAGHAAPPVQVRRYPVAHTDHDPRFTIGLVFDVAAVLEDHGYPGFRGPFAADNAADLVELQQALFAFLYTGGGGDQ</sequence>
<comment type="caution">
    <text evidence="1">The sequence shown here is derived from an EMBL/GenBank/DDBJ whole genome shotgun (WGS) entry which is preliminary data.</text>
</comment>
<dbReference type="RefSeq" id="WP_310269118.1">
    <property type="nucleotide sequence ID" value="NZ_JAVDXW010000001.1"/>
</dbReference>
<reference evidence="1" key="1">
    <citation type="submission" date="2023-07" db="EMBL/GenBank/DDBJ databases">
        <title>Sequencing the genomes of 1000 actinobacteria strains.</title>
        <authorList>
            <person name="Klenk H.-P."/>
        </authorList>
    </citation>
    <scope>NUCLEOTIDE SEQUENCE</scope>
    <source>
        <strain evidence="1">DSM 45977</strain>
    </source>
</reference>
<organism evidence="1 2">
    <name type="scientific">Haloactinomyces albus</name>
    <dbReference type="NCBI Taxonomy" id="1352928"/>
    <lineage>
        <taxon>Bacteria</taxon>
        <taxon>Bacillati</taxon>
        <taxon>Actinomycetota</taxon>
        <taxon>Actinomycetes</taxon>
        <taxon>Actinopolysporales</taxon>
        <taxon>Actinopolysporaceae</taxon>
        <taxon>Haloactinomyces</taxon>
    </lineage>
</organism>
<dbReference type="Proteomes" id="UP001180845">
    <property type="component" value="Unassembled WGS sequence"/>
</dbReference>
<accession>A0AAE3ZB46</accession>